<feature type="compositionally biased region" description="Polar residues" evidence="1">
    <location>
        <begin position="23"/>
        <end position="44"/>
    </location>
</feature>
<feature type="non-terminal residue" evidence="3">
    <location>
        <position position="1"/>
    </location>
</feature>
<feature type="region of interest" description="Disordered" evidence="1">
    <location>
        <begin position="171"/>
        <end position="269"/>
    </location>
</feature>
<proteinExistence type="predicted"/>
<dbReference type="Pfam" id="PF00855">
    <property type="entry name" value="PWWP"/>
    <property type="match status" value="1"/>
</dbReference>
<feature type="domain" description="PWWP" evidence="2">
    <location>
        <begin position="68"/>
        <end position="158"/>
    </location>
</feature>
<evidence type="ECO:0000313" key="4">
    <source>
        <dbReference type="Proteomes" id="UP001174691"/>
    </source>
</evidence>
<keyword evidence="4" id="KW-1185">Reference proteome</keyword>
<name>A0AA38R8H6_9PEZI</name>
<feature type="compositionally biased region" description="Acidic residues" evidence="1">
    <location>
        <begin position="194"/>
        <end position="206"/>
    </location>
</feature>
<dbReference type="SUPFAM" id="SSF63748">
    <property type="entry name" value="Tudor/PWWP/MBT"/>
    <property type="match status" value="1"/>
</dbReference>
<accession>A0AA38R8H6</accession>
<dbReference type="Proteomes" id="UP001174691">
    <property type="component" value="Unassembled WGS sequence"/>
</dbReference>
<evidence type="ECO:0000256" key="1">
    <source>
        <dbReference type="SAM" id="MobiDB-lite"/>
    </source>
</evidence>
<dbReference type="EMBL" id="JANBVN010000370">
    <property type="protein sequence ID" value="KAJ9129332.1"/>
    <property type="molecule type" value="Genomic_DNA"/>
</dbReference>
<sequence length="384" mass="43391">MRDNELASAPVEGEEDAQPEGAATTSAVEGTATKNESQRKLTSTGGDGQKHLQKGPMARITHVDYQPGDHCFVTTKDCTKWPAIILDDKMLPSQPVKIRPVTAKREETYAVMYLRTNELAWVRNTDLSDLDPRTILDKLTPRMTKLCEAAYRLASENHSLDHYKELLREQKAREKAQATPTKKSQKKRAKINDEGDVEIADADGEDDSKTAKKSKKRKADESAEIPQRAESMKKPKVKLTTNGTASTPKAKEEPKSAKAKSKKSNKITTKVKNPEYTTEGRYERKVKEVMFLRHKLQKEFLSKGQLPEEEEMESMSDYFDKLEAFPDLEAGIIKTTKIHKALKAILRLDFIPKEDEYNFKQRSQRLLDQWLKILAGDGNPSGEA</sequence>
<comment type="caution">
    <text evidence="3">The sequence shown here is derived from an EMBL/GenBank/DDBJ whole genome shotgun (WGS) entry which is preliminary data.</text>
</comment>
<dbReference type="AlphaFoldDB" id="A0AA38R8H6"/>
<reference evidence="3" key="1">
    <citation type="submission" date="2022-07" db="EMBL/GenBank/DDBJ databases">
        <title>Fungi with potential for degradation of polypropylene.</title>
        <authorList>
            <person name="Gostincar C."/>
        </authorList>
    </citation>
    <scope>NUCLEOTIDE SEQUENCE</scope>
    <source>
        <strain evidence="3">EXF-13287</strain>
    </source>
</reference>
<dbReference type="Gene3D" id="2.30.30.140">
    <property type="match status" value="1"/>
</dbReference>
<evidence type="ECO:0000259" key="2">
    <source>
        <dbReference type="Pfam" id="PF00855"/>
    </source>
</evidence>
<gene>
    <name evidence="3" type="ORF">NKR19_g10410</name>
</gene>
<evidence type="ECO:0000313" key="3">
    <source>
        <dbReference type="EMBL" id="KAJ9129332.1"/>
    </source>
</evidence>
<organism evidence="3 4">
    <name type="scientific">Coniochaeta hoffmannii</name>
    <dbReference type="NCBI Taxonomy" id="91930"/>
    <lineage>
        <taxon>Eukaryota</taxon>
        <taxon>Fungi</taxon>
        <taxon>Dikarya</taxon>
        <taxon>Ascomycota</taxon>
        <taxon>Pezizomycotina</taxon>
        <taxon>Sordariomycetes</taxon>
        <taxon>Sordariomycetidae</taxon>
        <taxon>Coniochaetales</taxon>
        <taxon>Coniochaetaceae</taxon>
        <taxon>Coniochaeta</taxon>
    </lineage>
</organism>
<feature type="region of interest" description="Disordered" evidence="1">
    <location>
        <begin position="1"/>
        <end position="53"/>
    </location>
</feature>
<protein>
    <submittedName>
        <fullName evidence="3">PWWP domain-containing protein2</fullName>
    </submittedName>
</protein>
<dbReference type="InterPro" id="IPR000313">
    <property type="entry name" value="PWWP_dom"/>
</dbReference>